<dbReference type="GO" id="GO:0009247">
    <property type="term" value="P:glycolipid biosynthetic process"/>
    <property type="evidence" value="ECO:0007669"/>
    <property type="project" value="UniProtKB-ARBA"/>
</dbReference>
<dbReference type="GO" id="GO:0016746">
    <property type="term" value="F:acyltransferase activity"/>
    <property type="evidence" value="ECO:0007669"/>
    <property type="project" value="UniProtKB-KW"/>
</dbReference>
<evidence type="ECO:0000256" key="4">
    <source>
        <dbReference type="ARBA" id="ARBA00022679"/>
    </source>
</evidence>
<evidence type="ECO:0000256" key="3">
    <source>
        <dbReference type="ARBA" id="ARBA00022519"/>
    </source>
</evidence>
<keyword evidence="7" id="KW-0812">Transmembrane</keyword>
<dbReference type="PIRSF" id="PIRSF026649">
    <property type="entry name" value="MsbB"/>
    <property type="match status" value="1"/>
</dbReference>
<keyword evidence="5 7" id="KW-0472">Membrane</keyword>
<keyword evidence="7" id="KW-1133">Transmembrane helix</keyword>
<evidence type="ECO:0000256" key="5">
    <source>
        <dbReference type="ARBA" id="ARBA00023136"/>
    </source>
</evidence>
<dbReference type="Pfam" id="PF03279">
    <property type="entry name" value="Lip_A_acyltrans"/>
    <property type="match status" value="1"/>
</dbReference>
<reference evidence="8 9" key="1">
    <citation type="submission" date="2014-04" db="EMBL/GenBank/DDBJ databases">
        <title>Draft genome sequence of Hydrogenovibrio marinus MH-110, a model organism for aerobic H2 metabolism.</title>
        <authorList>
            <person name="Cha H.J."/>
            <person name="Jo B.H."/>
            <person name="Hwang B.H."/>
        </authorList>
    </citation>
    <scope>NUCLEOTIDE SEQUENCE [LARGE SCALE GENOMIC DNA]</scope>
    <source>
        <strain evidence="8 9">MH-110</strain>
    </source>
</reference>
<comment type="subcellular location">
    <subcellularLocation>
        <location evidence="1">Cell inner membrane</location>
    </subcellularLocation>
</comment>
<dbReference type="GO" id="GO:0005886">
    <property type="term" value="C:plasma membrane"/>
    <property type="evidence" value="ECO:0007669"/>
    <property type="project" value="UniProtKB-SubCell"/>
</dbReference>
<evidence type="ECO:0008006" key="10">
    <source>
        <dbReference type="Google" id="ProtNLM"/>
    </source>
</evidence>
<evidence type="ECO:0000256" key="7">
    <source>
        <dbReference type="SAM" id="Phobius"/>
    </source>
</evidence>
<dbReference type="Proteomes" id="UP000027341">
    <property type="component" value="Unassembled WGS sequence"/>
</dbReference>
<evidence type="ECO:0000256" key="6">
    <source>
        <dbReference type="ARBA" id="ARBA00023315"/>
    </source>
</evidence>
<comment type="caution">
    <text evidence="8">The sequence shown here is derived from an EMBL/GenBank/DDBJ whole genome shotgun (WGS) entry which is preliminary data.</text>
</comment>
<gene>
    <name evidence="8" type="ORF">EI16_10255</name>
</gene>
<dbReference type="PANTHER" id="PTHR30606:SF9">
    <property type="entry name" value="LIPID A BIOSYNTHESIS LAUROYLTRANSFERASE"/>
    <property type="match status" value="1"/>
</dbReference>
<keyword evidence="6" id="KW-0012">Acyltransferase</keyword>
<accession>A0A067A2P5</accession>
<organism evidence="8 9">
    <name type="scientific">Hydrogenovibrio marinus</name>
    <dbReference type="NCBI Taxonomy" id="28885"/>
    <lineage>
        <taxon>Bacteria</taxon>
        <taxon>Pseudomonadati</taxon>
        <taxon>Pseudomonadota</taxon>
        <taxon>Gammaproteobacteria</taxon>
        <taxon>Thiotrichales</taxon>
        <taxon>Piscirickettsiaceae</taxon>
        <taxon>Hydrogenovibrio</taxon>
    </lineage>
</organism>
<keyword evidence="4" id="KW-0808">Transferase</keyword>
<dbReference type="CDD" id="cd07984">
    <property type="entry name" value="LPLAT_LABLAT-like"/>
    <property type="match status" value="1"/>
</dbReference>
<proteinExistence type="predicted"/>
<dbReference type="InterPro" id="IPR004960">
    <property type="entry name" value="LipA_acyltrans"/>
</dbReference>
<evidence type="ECO:0000313" key="9">
    <source>
        <dbReference type="Proteomes" id="UP000027341"/>
    </source>
</evidence>
<keyword evidence="3" id="KW-0997">Cell inner membrane</keyword>
<keyword evidence="9" id="KW-1185">Reference proteome</keyword>
<evidence type="ECO:0000256" key="2">
    <source>
        <dbReference type="ARBA" id="ARBA00022475"/>
    </source>
</evidence>
<feature type="transmembrane region" description="Helical" evidence="7">
    <location>
        <begin position="20"/>
        <end position="38"/>
    </location>
</feature>
<dbReference type="RefSeq" id="WP_029913170.1">
    <property type="nucleotide sequence ID" value="NZ_AP020335.1"/>
</dbReference>
<sequence length="308" mass="35701">MSSPSKSSTTFQTSFLHPRFWGIWIVYGILRLVGFLPYKAKIRFGETLGLLLFYIAGSRKNRAMKNIEIAFPDKKADDIKLLLKEHFKSLGVGLIEISITAWGQHRKSETQNELKYFSYHGLEHVNNNKEHGILLLVPHFTTMEMSGLMLSFVMDYSPIYRKHDNPLLEYLITKARTRNITSTIQKKVSPLLNTDTKIMLKALRSNQVLWIAPDQKYNGQGSIDVPFFNKPAPTNPGITKLAKLGHAKVIPCFTRRNGVRYEMYFHAPLENFPSGNDYEDILRLHKLYEDEIRQNPSQYLWVHNRWSL</sequence>
<keyword evidence="2" id="KW-1003">Cell membrane</keyword>
<dbReference type="STRING" id="28885.EI16_10255"/>
<dbReference type="PANTHER" id="PTHR30606">
    <property type="entry name" value="LIPID A BIOSYNTHESIS LAUROYL ACYLTRANSFERASE"/>
    <property type="match status" value="1"/>
</dbReference>
<dbReference type="EMBL" id="JMIU01000001">
    <property type="protein sequence ID" value="KDN96625.1"/>
    <property type="molecule type" value="Genomic_DNA"/>
</dbReference>
<dbReference type="AlphaFoldDB" id="A0A067A2P5"/>
<protein>
    <recommendedName>
        <fullName evidence="10">Lipid A biosynthesis acyltransferase</fullName>
    </recommendedName>
</protein>
<evidence type="ECO:0000256" key="1">
    <source>
        <dbReference type="ARBA" id="ARBA00004533"/>
    </source>
</evidence>
<name>A0A067A2P5_HYDMR</name>
<evidence type="ECO:0000313" key="8">
    <source>
        <dbReference type="EMBL" id="KDN96625.1"/>
    </source>
</evidence>